<dbReference type="PROSITE" id="PS51257">
    <property type="entry name" value="PROKAR_LIPOPROTEIN"/>
    <property type="match status" value="1"/>
</dbReference>
<sequence length="44" mass="5289">MLRPHTVLSPWCYPFDKFLLCSRFHLIFSSFTSCLNIEVLLYCF</sequence>
<evidence type="ECO:0000313" key="1">
    <source>
        <dbReference type="EMBL" id="ABK80641.1"/>
    </source>
</evidence>
<protein>
    <submittedName>
        <fullName evidence="1">Uncharacterized protein</fullName>
    </submittedName>
</protein>
<name>A4GJ48_9BACT</name>
<dbReference type="EMBL" id="EF106972">
    <property type="protein sequence ID" value="ABK80641.1"/>
    <property type="molecule type" value="Genomic_DNA"/>
</dbReference>
<dbReference type="AlphaFoldDB" id="A4GJ48"/>
<organism evidence="1">
    <name type="scientific">uncultured marine Nitrospinaceae bacterium</name>
    <dbReference type="NCBI Taxonomy" id="482920"/>
    <lineage>
        <taxon>Bacteria</taxon>
        <taxon>Pseudomonadati</taxon>
        <taxon>Nitrospinota/Tectimicrobiota group</taxon>
        <taxon>Nitrospinota</taxon>
        <taxon>Nitrospinia</taxon>
        <taxon>Nitrospinales</taxon>
        <taxon>Nitrospinaceae</taxon>
        <taxon>environmental samples</taxon>
    </lineage>
</organism>
<proteinExistence type="predicted"/>
<accession>A4GJ48</accession>
<reference evidence="1" key="1">
    <citation type="journal article" date="2007" name="Environ. Microbiol.">
        <title>Quantitative distribution of presumptive archaeal and bacterial nitrifiers in Monterey Bay and the North Pacific Subtropical Gyre.</title>
        <authorList>
            <person name="Mincer T.J."/>
            <person name="Church M.J."/>
            <person name="Taylor L.T."/>
            <person name="Preston C."/>
            <person name="Karl D.M."/>
            <person name="Delong E.F."/>
        </authorList>
    </citation>
    <scope>NUCLEOTIDE SEQUENCE</scope>
</reference>